<dbReference type="InterPro" id="IPR016187">
    <property type="entry name" value="CTDL_fold"/>
</dbReference>
<feature type="region of interest" description="Disordered" evidence="3">
    <location>
        <begin position="180"/>
        <end position="218"/>
    </location>
</feature>
<evidence type="ECO:0000259" key="5">
    <source>
        <dbReference type="Pfam" id="PF20010"/>
    </source>
</evidence>
<dbReference type="GO" id="GO:0005615">
    <property type="term" value="C:extracellular space"/>
    <property type="evidence" value="ECO:0007669"/>
    <property type="project" value="TreeGrafter"/>
</dbReference>
<name>A0A1I8EH51_WUCBA</name>
<dbReference type="GO" id="GO:0030198">
    <property type="term" value="P:extracellular matrix organization"/>
    <property type="evidence" value="ECO:0007669"/>
    <property type="project" value="TreeGrafter"/>
</dbReference>
<feature type="compositionally biased region" description="Low complexity" evidence="3">
    <location>
        <begin position="419"/>
        <end position="433"/>
    </location>
</feature>
<keyword evidence="2" id="KW-0176">Collagen</keyword>
<dbReference type="Gene3D" id="3.10.100.10">
    <property type="entry name" value="Mannose-Binding Protein A, subunit A"/>
    <property type="match status" value="1"/>
</dbReference>
<dbReference type="STRING" id="6293.A0A1I8EH51"/>
<dbReference type="Pfam" id="PF01391">
    <property type="entry name" value="Collagen"/>
    <property type="match status" value="1"/>
</dbReference>
<feature type="region of interest" description="Disordered" evidence="3">
    <location>
        <begin position="455"/>
        <end position="484"/>
    </location>
</feature>
<sequence length="739" mass="81381">MKFFSVKLEKGEKGDKGDRGEPGPPGIPGTCPTECQPGRDGRDGIPGMPGEMGPMGPMGPIGPPGPAGPPGVSTQVVQEGPERVQAVVGPTGPQGPPGPMGPRGPPGPRGIGEPGFPGAPGVPGRCERLHPEDIERIVSDPRIKGEKGDCLPGIPIHRPGESKELPSYDLYQRHYTMKGEKGERGETGRMGPMGPIGPPGPPGPPGPAGPAGPAGPSLAAYPQPTHIAPGGVQVYPTTIELFTASHGMPIGSLTFCISSQQLYIRVNGGFKDIKLEGFHPIMERRPTVEIEFESPNENFMHYWDESSKSEVQYQIPLMSSDDSLIPSQVSLSHHRISPKLNIPKKIQQLVPDTYDKQSRPDIIHRPQIFGTSQSIKSHRQDHKSLISSEITESKHHLSYPRAEYRPPSGQLYPRYRLPSGSSGSSGSSGLSRLSSNERLYKSHQYDQLSQRLDHTPSTLQSFPSSQHISVQHQQIQHQNPSVKPDYHSEHIAIATVATTFSPEWSKQQATISSPDEQEAHRSHYPDHERLRYRERPGPDRTHSALLPHSLQAKDLVLHLIALNTPMSGNMRGVRGADLACYQQARQANFRTTFRAFLSSHVQDLNKVVHSGDRDTPVVNLRGERLFDSWSDIFQQRQMADIPIYSFNRRNVFADSMPEKRIWHGSDLSGMRSESGYCSAWRSASTSQVGRASFIGRSLPLLRDSRDSECSRELVVLCIENMSKYNADKRLGKKRAYFSE</sequence>
<feature type="compositionally biased region" description="Polar residues" evidence="3">
    <location>
        <begin position="504"/>
        <end position="514"/>
    </location>
</feature>
<feature type="compositionally biased region" description="Basic and acidic residues" evidence="3">
    <location>
        <begin position="7"/>
        <end position="21"/>
    </location>
</feature>
<organism evidence="6">
    <name type="scientific">Wuchereria bancrofti</name>
    <dbReference type="NCBI Taxonomy" id="6293"/>
    <lineage>
        <taxon>Eukaryota</taxon>
        <taxon>Metazoa</taxon>
        <taxon>Ecdysozoa</taxon>
        <taxon>Nematoda</taxon>
        <taxon>Chromadorea</taxon>
        <taxon>Rhabditida</taxon>
        <taxon>Spirurina</taxon>
        <taxon>Spiruromorpha</taxon>
        <taxon>Filarioidea</taxon>
        <taxon>Onchocercidae</taxon>
        <taxon>Wuchereria</taxon>
    </lineage>
</organism>
<dbReference type="PANTHER" id="PTHR24023:SF1112">
    <property type="entry name" value="COL_CUTICLE_N DOMAIN-CONTAINING PROTEIN-RELATED"/>
    <property type="match status" value="1"/>
</dbReference>
<accession>A0A1I8EH51</accession>
<feature type="domain" description="Collagenase NC10/endostatin" evidence="4">
    <location>
        <begin position="557"/>
        <end position="721"/>
    </location>
</feature>
<feature type="region of interest" description="Disordered" evidence="3">
    <location>
        <begin position="353"/>
        <end position="433"/>
    </location>
</feature>
<dbReference type="GO" id="GO:0030020">
    <property type="term" value="F:extracellular matrix structural constituent conferring tensile strength"/>
    <property type="evidence" value="ECO:0007669"/>
    <property type="project" value="TreeGrafter"/>
</dbReference>
<dbReference type="InterPro" id="IPR008160">
    <property type="entry name" value="Collagen"/>
</dbReference>
<feature type="compositionally biased region" description="Basic and acidic residues" evidence="3">
    <location>
        <begin position="517"/>
        <end position="541"/>
    </location>
</feature>
<dbReference type="Pfam" id="PF06482">
    <property type="entry name" value="Endostatin"/>
    <property type="match status" value="1"/>
</dbReference>
<feature type="compositionally biased region" description="Low complexity" evidence="3">
    <location>
        <begin position="464"/>
        <end position="478"/>
    </location>
</feature>
<feature type="compositionally biased region" description="Basic and acidic residues" evidence="3">
    <location>
        <begin position="353"/>
        <end position="364"/>
    </location>
</feature>
<dbReference type="PANTHER" id="PTHR24023">
    <property type="entry name" value="COLLAGEN ALPHA"/>
    <property type="match status" value="1"/>
</dbReference>
<evidence type="ECO:0000313" key="6">
    <source>
        <dbReference type="WBParaSite" id="maker-PairedContig_2048-snap-gene-0.1-mRNA-1"/>
    </source>
</evidence>
<reference evidence="6" key="1">
    <citation type="submission" date="2016-11" db="UniProtKB">
        <authorList>
            <consortium name="WormBaseParasite"/>
        </authorList>
    </citation>
    <scope>IDENTIFICATION</scope>
    <source>
        <strain evidence="6">pt0022</strain>
    </source>
</reference>
<dbReference type="WBParaSite" id="maker-PairedContig_2048-snap-gene-0.1-mRNA-1">
    <property type="protein sequence ID" value="maker-PairedContig_2048-snap-gene-0.1-mRNA-1"/>
    <property type="gene ID" value="maker-PairedContig_2048-snap-gene-0.1"/>
</dbReference>
<feature type="region of interest" description="Disordered" evidence="3">
    <location>
        <begin position="1"/>
        <end position="50"/>
    </location>
</feature>
<dbReference type="SUPFAM" id="SSF56436">
    <property type="entry name" value="C-type lectin-like"/>
    <property type="match status" value="1"/>
</dbReference>
<feature type="region of interest" description="Disordered" evidence="3">
    <location>
        <begin position="504"/>
        <end position="541"/>
    </location>
</feature>
<dbReference type="Gene3D" id="3.40.1620.70">
    <property type="match status" value="1"/>
</dbReference>
<dbReference type="InterPro" id="IPR010515">
    <property type="entry name" value="Collagenase_NC10/endostatin"/>
</dbReference>
<proteinExistence type="predicted"/>
<dbReference type="InterPro" id="IPR045463">
    <property type="entry name" value="XV/XVIII_trimerization_dom"/>
</dbReference>
<protein>
    <submittedName>
        <fullName evidence="6">Endostatin domain-containing protein</fullName>
    </submittedName>
</protein>
<evidence type="ECO:0000259" key="4">
    <source>
        <dbReference type="Pfam" id="PF06482"/>
    </source>
</evidence>
<dbReference type="GO" id="GO:0031012">
    <property type="term" value="C:extracellular matrix"/>
    <property type="evidence" value="ECO:0007669"/>
    <property type="project" value="TreeGrafter"/>
</dbReference>
<evidence type="ECO:0000256" key="1">
    <source>
        <dbReference type="ARBA" id="ARBA00022737"/>
    </source>
</evidence>
<feature type="compositionally biased region" description="Pro residues" evidence="3">
    <location>
        <begin position="195"/>
        <end position="210"/>
    </location>
</feature>
<dbReference type="Pfam" id="PF20010">
    <property type="entry name" value="Collagen_trimer"/>
    <property type="match status" value="1"/>
</dbReference>
<dbReference type="InterPro" id="IPR050149">
    <property type="entry name" value="Collagen_superfamily"/>
</dbReference>
<dbReference type="AlphaFoldDB" id="A0A1I8EH51"/>
<dbReference type="GO" id="GO:0005581">
    <property type="term" value="C:collagen trimer"/>
    <property type="evidence" value="ECO:0007669"/>
    <property type="project" value="UniProtKB-KW"/>
</dbReference>
<feature type="region of interest" description="Disordered" evidence="3">
    <location>
        <begin position="89"/>
        <end position="114"/>
    </location>
</feature>
<dbReference type="InterPro" id="IPR016186">
    <property type="entry name" value="C-type_lectin-like/link_sf"/>
</dbReference>
<feature type="domain" description="Collagen type XV/XVIII trimerization" evidence="5">
    <location>
        <begin position="232"/>
        <end position="277"/>
    </location>
</feature>
<evidence type="ECO:0000256" key="2">
    <source>
        <dbReference type="ARBA" id="ARBA00023119"/>
    </source>
</evidence>
<keyword evidence="1" id="KW-0677">Repeat</keyword>
<feature type="compositionally biased region" description="Pro residues" evidence="3">
    <location>
        <begin position="93"/>
        <end position="108"/>
    </location>
</feature>
<evidence type="ECO:0000256" key="3">
    <source>
        <dbReference type="SAM" id="MobiDB-lite"/>
    </source>
</evidence>